<evidence type="ECO:0000313" key="9">
    <source>
        <dbReference type="Proteomes" id="UP000005632"/>
    </source>
</evidence>
<dbReference type="SUPFAM" id="SSF55060">
    <property type="entry name" value="GHMP Kinase, C-terminal domain"/>
    <property type="match status" value="1"/>
</dbReference>
<comment type="catalytic activity">
    <reaction evidence="6">
        <text>4-CDP-2-C-methyl-D-erythritol + ATP = 4-CDP-2-C-methyl-D-erythritol 2-phosphate + ADP + H(+)</text>
        <dbReference type="Rhea" id="RHEA:18437"/>
        <dbReference type="ChEBI" id="CHEBI:15378"/>
        <dbReference type="ChEBI" id="CHEBI:30616"/>
        <dbReference type="ChEBI" id="CHEBI:57823"/>
        <dbReference type="ChEBI" id="CHEBI:57919"/>
        <dbReference type="ChEBI" id="CHEBI:456216"/>
        <dbReference type="EC" id="2.7.1.148"/>
    </reaction>
</comment>
<evidence type="ECO:0000256" key="4">
    <source>
        <dbReference type="ARBA" id="ARBA00022777"/>
    </source>
</evidence>
<dbReference type="PIRSF" id="PIRSF010376">
    <property type="entry name" value="IspE"/>
    <property type="match status" value="1"/>
</dbReference>
<feature type="domain" description="GHMP kinase N-terminal" evidence="7">
    <location>
        <begin position="73"/>
        <end position="147"/>
    </location>
</feature>
<evidence type="ECO:0000256" key="1">
    <source>
        <dbReference type="ARBA" id="ARBA00017473"/>
    </source>
</evidence>
<evidence type="ECO:0000313" key="8">
    <source>
        <dbReference type="EMBL" id="AEV30766.1"/>
    </source>
</evidence>
<reference evidence="8 9" key="1">
    <citation type="submission" date="2011-11" db="EMBL/GenBank/DDBJ databases">
        <title>Complete sequence of Spirochaeta sp. grapes.</title>
        <authorList>
            <consortium name="US DOE Joint Genome Institute"/>
            <person name="Lucas S."/>
            <person name="Han J."/>
            <person name="Lapidus A."/>
            <person name="Cheng J.-F."/>
            <person name="Goodwin L."/>
            <person name="Pitluck S."/>
            <person name="Peters L."/>
            <person name="Ovchinnikova G."/>
            <person name="Munk A.C."/>
            <person name="Detter J.C."/>
            <person name="Han C."/>
            <person name="Tapia R."/>
            <person name="Land M."/>
            <person name="Hauser L."/>
            <person name="Kyrpides N."/>
            <person name="Ivanova N."/>
            <person name="Pagani I."/>
            <person name="Ritalahtilisa K."/>
            <person name="Loeffler F."/>
            <person name="Woyke T."/>
        </authorList>
    </citation>
    <scope>NUCLEOTIDE SEQUENCE [LARGE SCALE GENOMIC DNA]</scope>
    <source>
        <strain evidence="9">ATCC BAA-1885 / DSM 22778 / Grapes</strain>
    </source>
</reference>
<keyword evidence="9" id="KW-1185">Reference proteome</keyword>
<comment type="function">
    <text evidence="6">Catalyzes the phosphorylation of the position 2 hydroxy group of 4-diphosphocytidyl-2C-methyl-D-erythritol.</text>
</comment>
<organism evidence="8 9">
    <name type="scientific">Sphaerochaeta pleomorpha (strain ATCC BAA-1885 / DSM 22778 / Grapes)</name>
    <dbReference type="NCBI Taxonomy" id="158190"/>
    <lineage>
        <taxon>Bacteria</taxon>
        <taxon>Pseudomonadati</taxon>
        <taxon>Spirochaetota</taxon>
        <taxon>Spirochaetia</taxon>
        <taxon>Spirochaetales</taxon>
        <taxon>Sphaerochaetaceae</taxon>
        <taxon>Sphaerochaeta</taxon>
    </lineage>
</organism>
<feature type="active site" evidence="6">
    <location>
        <position position="140"/>
    </location>
</feature>
<dbReference type="OrthoDB" id="9809438at2"/>
<gene>
    <name evidence="6" type="primary">ispE</name>
    <name evidence="8" type="ordered locus">SpiGrapes_3016</name>
</gene>
<dbReference type="eggNOG" id="COG1947">
    <property type="taxonomic scope" value="Bacteria"/>
</dbReference>
<dbReference type="HOGENOM" id="CLU_053057_1_1_12"/>
<dbReference type="AlphaFoldDB" id="G8QYB9"/>
<dbReference type="InterPro" id="IPR036554">
    <property type="entry name" value="GHMP_kinase_C_sf"/>
</dbReference>
<dbReference type="Pfam" id="PF00288">
    <property type="entry name" value="GHMP_kinases_N"/>
    <property type="match status" value="1"/>
</dbReference>
<dbReference type="InterPro" id="IPR006204">
    <property type="entry name" value="GHMP_kinase_N_dom"/>
</dbReference>
<evidence type="ECO:0000256" key="5">
    <source>
        <dbReference type="ARBA" id="ARBA00022840"/>
    </source>
</evidence>
<evidence type="ECO:0000256" key="3">
    <source>
        <dbReference type="ARBA" id="ARBA00022741"/>
    </source>
</evidence>
<dbReference type="UniPathway" id="UPA00056">
    <property type="reaction ID" value="UER00094"/>
</dbReference>
<feature type="binding site" evidence="6">
    <location>
        <begin position="97"/>
        <end position="107"/>
    </location>
    <ligand>
        <name>ATP</name>
        <dbReference type="ChEBI" id="CHEBI:30616"/>
    </ligand>
</feature>
<dbReference type="PANTHER" id="PTHR43527:SF2">
    <property type="entry name" value="4-DIPHOSPHOCYTIDYL-2-C-METHYL-D-ERYTHRITOL KINASE, CHLOROPLASTIC"/>
    <property type="match status" value="1"/>
</dbReference>
<dbReference type="GO" id="GO:0016114">
    <property type="term" value="P:terpenoid biosynthetic process"/>
    <property type="evidence" value="ECO:0007669"/>
    <property type="project" value="InterPro"/>
</dbReference>
<proteinExistence type="inferred from homology"/>
<dbReference type="InterPro" id="IPR020568">
    <property type="entry name" value="Ribosomal_Su5_D2-typ_SF"/>
</dbReference>
<name>G8QYB9_SPHPG</name>
<dbReference type="InterPro" id="IPR004424">
    <property type="entry name" value="IspE"/>
</dbReference>
<keyword evidence="4 6" id="KW-0418">Kinase</keyword>
<dbReference type="EC" id="2.7.1.148" evidence="6"/>
<dbReference type="Gene3D" id="3.30.70.890">
    <property type="entry name" value="GHMP kinase, C-terminal domain"/>
    <property type="match status" value="1"/>
</dbReference>
<dbReference type="STRING" id="158190.SpiGrapes_3016"/>
<accession>G8QYB9</accession>
<feature type="active site" evidence="6">
    <location>
        <position position="12"/>
    </location>
</feature>
<protein>
    <recommendedName>
        <fullName evidence="1 6">4-diphosphocytidyl-2-C-methyl-D-erythritol kinase</fullName>
        <shortName evidence="6">CMK</shortName>
        <ecNumber evidence="6">2.7.1.148</ecNumber>
    </recommendedName>
    <alternativeName>
        <fullName evidence="6">4-(cytidine-5'-diphospho)-2-C-methyl-D-erythritol kinase</fullName>
    </alternativeName>
</protein>
<dbReference type="EMBL" id="CP003155">
    <property type="protein sequence ID" value="AEV30766.1"/>
    <property type="molecule type" value="Genomic_DNA"/>
</dbReference>
<dbReference type="Gene3D" id="3.30.230.10">
    <property type="match status" value="1"/>
</dbReference>
<dbReference type="PANTHER" id="PTHR43527">
    <property type="entry name" value="4-DIPHOSPHOCYTIDYL-2-C-METHYL-D-ERYTHRITOL KINASE, CHLOROPLASTIC"/>
    <property type="match status" value="1"/>
</dbReference>
<keyword evidence="3 6" id="KW-0547">Nucleotide-binding</keyword>
<dbReference type="GO" id="GO:0050515">
    <property type="term" value="F:4-(cytidine 5'-diphospho)-2-C-methyl-D-erythritol kinase activity"/>
    <property type="evidence" value="ECO:0007669"/>
    <property type="project" value="UniProtKB-UniRule"/>
</dbReference>
<evidence type="ECO:0000259" key="7">
    <source>
        <dbReference type="Pfam" id="PF00288"/>
    </source>
</evidence>
<keyword evidence="2 6" id="KW-0808">Transferase</keyword>
<dbReference type="Proteomes" id="UP000005632">
    <property type="component" value="Chromosome"/>
</dbReference>
<dbReference type="GO" id="GO:0019288">
    <property type="term" value="P:isopentenyl diphosphate biosynthetic process, methylerythritol 4-phosphate pathway"/>
    <property type="evidence" value="ECO:0007669"/>
    <property type="project" value="UniProtKB-UniRule"/>
</dbReference>
<comment type="similarity">
    <text evidence="6">Belongs to the GHMP kinase family. IspE subfamily.</text>
</comment>
<dbReference type="GO" id="GO:0005524">
    <property type="term" value="F:ATP binding"/>
    <property type="evidence" value="ECO:0007669"/>
    <property type="project" value="UniProtKB-UniRule"/>
</dbReference>
<sequence length="293" mass="32605">MECKIFCQAYAKINLHLAVGLPDESGYHTIESIFSKVGLYDSLEVSYSESPFFSIEVRGLEQYCLPGMDTLTKAANLWYAKSKVPFSILVDCKKVIPVKAGLGGGSSDAASLLAVLQQIAGKNALDCEELQQVARQVGSDVPFFLSGFPSALVRGKGELVEKVKVPEKEVLLVMPTGFDISTSQAYKALDARRESVPLVERYSLSFLLSLLQKNCYTWNHMLYNDFSPCTGHTEFYDSLNRLACEYSGFYSLTGSGACWFFVSEQKDKLLQLQEKITLLFGSKVRMWLAPLMQ</sequence>
<keyword evidence="6" id="KW-0414">Isoprene biosynthesis</keyword>
<dbReference type="InterPro" id="IPR014721">
    <property type="entry name" value="Ribsml_uS5_D2-typ_fold_subgr"/>
</dbReference>
<keyword evidence="5 6" id="KW-0067">ATP-binding</keyword>
<evidence type="ECO:0000256" key="6">
    <source>
        <dbReference type="HAMAP-Rule" id="MF_00061"/>
    </source>
</evidence>
<dbReference type="SUPFAM" id="SSF54211">
    <property type="entry name" value="Ribosomal protein S5 domain 2-like"/>
    <property type="match status" value="1"/>
</dbReference>
<dbReference type="KEGG" id="sgp:SpiGrapes_3016"/>
<evidence type="ECO:0000256" key="2">
    <source>
        <dbReference type="ARBA" id="ARBA00022679"/>
    </source>
</evidence>
<comment type="pathway">
    <text evidence="6">Isoprenoid biosynthesis; isopentenyl diphosphate biosynthesis via DXP pathway; isopentenyl diphosphate from 1-deoxy-D-xylulose 5-phosphate: step 3/6.</text>
</comment>
<dbReference type="HAMAP" id="MF_00061">
    <property type="entry name" value="IspE"/>
    <property type="match status" value="1"/>
</dbReference>
<dbReference type="RefSeq" id="WP_014271605.1">
    <property type="nucleotide sequence ID" value="NC_016633.1"/>
</dbReference>